<dbReference type="CDD" id="cd06261">
    <property type="entry name" value="TM_PBP2"/>
    <property type="match status" value="1"/>
</dbReference>
<comment type="caution">
    <text evidence="10">The sequence shown here is derived from an EMBL/GenBank/DDBJ whole genome shotgun (WGS) entry which is preliminary data.</text>
</comment>
<keyword evidence="4" id="KW-1003">Cell membrane</keyword>
<comment type="similarity">
    <text evidence="2">Belongs to the binding-protein-dependent transport system permease family. CysTW subfamily.</text>
</comment>
<dbReference type="Pfam" id="PF00528">
    <property type="entry name" value="BPD_transp_1"/>
    <property type="match status" value="1"/>
</dbReference>
<dbReference type="Gene3D" id="1.10.3720.10">
    <property type="entry name" value="MetI-like"/>
    <property type="match status" value="1"/>
</dbReference>
<proteinExistence type="inferred from homology"/>
<evidence type="ECO:0000313" key="11">
    <source>
        <dbReference type="Proteomes" id="UP001203945"/>
    </source>
</evidence>
<evidence type="ECO:0000259" key="9">
    <source>
        <dbReference type="PROSITE" id="PS50928"/>
    </source>
</evidence>
<dbReference type="RefSeq" id="WP_255329621.1">
    <property type="nucleotide sequence ID" value="NZ_JAKZEU010000003.1"/>
</dbReference>
<feature type="domain" description="ABC transmembrane type-1" evidence="9">
    <location>
        <begin position="214"/>
        <end position="422"/>
    </location>
</feature>
<keyword evidence="11" id="KW-1185">Reference proteome</keyword>
<organism evidence="10 11">
    <name type="scientific">Paracoccus albicereus</name>
    <dbReference type="NCBI Taxonomy" id="2922394"/>
    <lineage>
        <taxon>Bacteria</taxon>
        <taxon>Pseudomonadati</taxon>
        <taxon>Pseudomonadota</taxon>
        <taxon>Alphaproteobacteria</taxon>
        <taxon>Rhodobacterales</taxon>
        <taxon>Paracoccaceae</taxon>
        <taxon>Paracoccus</taxon>
    </lineage>
</organism>
<dbReference type="PROSITE" id="PS50928">
    <property type="entry name" value="ABC_TM1"/>
    <property type="match status" value="1"/>
</dbReference>
<gene>
    <name evidence="10" type="ORF">MLD63_09190</name>
</gene>
<evidence type="ECO:0000313" key="10">
    <source>
        <dbReference type="EMBL" id="MCQ0970596.1"/>
    </source>
</evidence>
<feature type="transmembrane region" description="Helical" evidence="8">
    <location>
        <begin position="218"/>
        <end position="240"/>
    </location>
</feature>
<accession>A0ABT1MSU6</accession>
<feature type="transmembrane region" description="Helical" evidence="8">
    <location>
        <begin position="357"/>
        <end position="379"/>
    </location>
</feature>
<dbReference type="InterPro" id="IPR000515">
    <property type="entry name" value="MetI-like"/>
</dbReference>
<dbReference type="PANTHER" id="PTHR42929">
    <property type="entry name" value="INNER MEMBRANE ABC TRANSPORTER PERMEASE PROTEIN YDCU-RELATED-RELATED"/>
    <property type="match status" value="1"/>
</dbReference>
<evidence type="ECO:0000256" key="6">
    <source>
        <dbReference type="ARBA" id="ARBA00022989"/>
    </source>
</evidence>
<keyword evidence="5 8" id="KW-0812">Transmembrane</keyword>
<evidence type="ECO:0000256" key="8">
    <source>
        <dbReference type="RuleBase" id="RU363032"/>
    </source>
</evidence>
<name>A0ABT1MSU6_9RHOB</name>
<dbReference type="InterPro" id="IPR035906">
    <property type="entry name" value="MetI-like_sf"/>
</dbReference>
<dbReference type="SUPFAM" id="SSF161098">
    <property type="entry name" value="MetI-like"/>
    <property type="match status" value="1"/>
</dbReference>
<feature type="transmembrane region" description="Helical" evidence="8">
    <location>
        <begin position="247"/>
        <end position="264"/>
    </location>
</feature>
<evidence type="ECO:0000256" key="4">
    <source>
        <dbReference type="ARBA" id="ARBA00022475"/>
    </source>
</evidence>
<sequence>MAQALDPHAAIATTASGVETDDGPLRTADGMPLARALARSQTQARRRAFLLVLPLLAFVMITFVVPIGQMLQRSFYNDGFSANMPQVSEWFAATEPGTEPGEDGWAALAADLQASAEARTIGVVGTRINYDVPGTRSLFTSTGRKVRDGIEPPYREALLEIDEEWGDPVLWGAMRQASTPLTTNFYLASVDRTRAPDGSIEQVDPRQRVYVMLFMRTFWLSALITGLTFLLGFPIAHLLATLPTRKSNLLMILVLLPFWTSLLVRTTSWMVLLQQQGVINDILVWLGVIGNGGRLQMIYNQAGTIIAMTHILLPFMILPLYSVMRTINPSYVRAARSLGATSWTAFRRVYFPQTLPGLGAGALLVFILAVGYYITPALVGGSSGQLISNMIAMHMTDTLNWSMAAALAAILLGSVLLLYWIYDRLVGIDNLKLG</sequence>
<evidence type="ECO:0000256" key="7">
    <source>
        <dbReference type="ARBA" id="ARBA00023136"/>
    </source>
</evidence>
<evidence type="ECO:0000256" key="5">
    <source>
        <dbReference type="ARBA" id="ARBA00022692"/>
    </source>
</evidence>
<evidence type="ECO:0000256" key="2">
    <source>
        <dbReference type="ARBA" id="ARBA00007069"/>
    </source>
</evidence>
<reference evidence="10 11" key="1">
    <citation type="submission" date="2022-03" db="EMBL/GenBank/DDBJ databases">
        <authorList>
            <person name="He Y."/>
        </authorList>
    </citation>
    <scope>NUCLEOTIDE SEQUENCE [LARGE SCALE GENOMIC DNA]</scope>
    <source>
        <strain evidence="10 11">TK19116</strain>
    </source>
</reference>
<keyword evidence="7 8" id="KW-0472">Membrane</keyword>
<evidence type="ECO:0000256" key="3">
    <source>
        <dbReference type="ARBA" id="ARBA00022448"/>
    </source>
</evidence>
<feature type="transmembrane region" description="Helical" evidence="8">
    <location>
        <begin position="399"/>
        <end position="422"/>
    </location>
</feature>
<dbReference type="EMBL" id="JAKZEU010000003">
    <property type="protein sequence ID" value="MCQ0970596.1"/>
    <property type="molecule type" value="Genomic_DNA"/>
</dbReference>
<keyword evidence="6 8" id="KW-1133">Transmembrane helix</keyword>
<feature type="transmembrane region" description="Helical" evidence="8">
    <location>
        <begin position="48"/>
        <end position="68"/>
    </location>
</feature>
<feature type="transmembrane region" description="Helical" evidence="8">
    <location>
        <begin position="302"/>
        <end position="323"/>
    </location>
</feature>
<dbReference type="Proteomes" id="UP001203945">
    <property type="component" value="Unassembled WGS sequence"/>
</dbReference>
<comment type="subcellular location">
    <subcellularLocation>
        <location evidence="1 8">Cell membrane</location>
        <topology evidence="1 8">Multi-pass membrane protein</topology>
    </subcellularLocation>
</comment>
<keyword evidence="3 8" id="KW-0813">Transport</keyword>
<dbReference type="PANTHER" id="PTHR42929:SF5">
    <property type="entry name" value="ABC TRANSPORTER PERMEASE PROTEIN"/>
    <property type="match status" value="1"/>
</dbReference>
<protein>
    <submittedName>
        <fullName evidence="10">ABC transporter permease</fullName>
    </submittedName>
</protein>
<evidence type="ECO:0000256" key="1">
    <source>
        <dbReference type="ARBA" id="ARBA00004651"/>
    </source>
</evidence>